<dbReference type="AlphaFoldDB" id="A0A090NJV0"/>
<dbReference type="Proteomes" id="UP000017944">
    <property type="component" value="Unassembled WGS sequence"/>
</dbReference>
<comment type="caution">
    <text evidence="1">The sequence shown here is derived from an EMBL/GenBank/DDBJ whole genome shotgun (WGS) entry which is preliminary data.</text>
</comment>
<dbReference type="EMBL" id="AXUT01000092">
    <property type="protein sequence ID" value="ESU80645.1"/>
    <property type="molecule type" value="Genomic_DNA"/>
</dbReference>
<evidence type="ECO:0000313" key="2">
    <source>
        <dbReference type="Proteomes" id="UP000017944"/>
    </source>
</evidence>
<reference evidence="1 2" key="1">
    <citation type="submission" date="2013-10" db="EMBL/GenBank/DDBJ databases">
        <title>Draft genomes and the virulence plasmids of Sd1617 vaccine constructs: WRSd3 and WRSd5.</title>
        <authorList>
            <person name="Aksomboon Vongsawan A."/>
            <person name="Venkatesan M.M."/>
            <person name="Vaisvil B."/>
            <person name="Emel G."/>
            <person name="Kepatral V."/>
            <person name="Sethabutr O."/>
            <person name="Serichantalergs O."/>
            <person name="Mason C."/>
        </authorList>
    </citation>
    <scope>NUCLEOTIDE SEQUENCE [LARGE SCALE GENOMIC DNA]</scope>
    <source>
        <strain evidence="1 2">WRSd3</strain>
    </source>
</reference>
<protein>
    <submittedName>
        <fullName evidence="1">Uncharacterized protein</fullName>
    </submittedName>
</protein>
<gene>
    <name evidence="1" type="ORF">WRSd3_01293</name>
</gene>
<evidence type="ECO:0000313" key="1">
    <source>
        <dbReference type="EMBL" id="ESU80645.1"/>
    </source>
</evidence>
<proteinExistence type="predicted"/>
<organism evidence="1 2">
    <name type="scientific">Shigella dysenteriae WRSd3</name>
    <dbReference type="NCBI Taxonomy" id="1401327"/>
    <lineage>
        <taxon>Bacteria</taxon>
        <taxon>Pseudomonadati</taxon>
        <taxon>Pseudomonadota</taxon>
        <taxon>Gammaproteobacteria</taxon>
        <taxon>Enterobacterales</taxon>
        <taxon>Enterobacteriaceae</taxon>
        <taxon>Shigella</taxon>
    </lineage>
</organism>
<sequence length="61" mass="6937">MIKHTYYLALINYTNASSLRFSAPPQYHDIDNHNKCVVNGASIALLILRLKQNICQVFATE</sequence>
<name>A0A090NJV0_SHIDY</name>
<accession>A0A090NJV0</accession>